<evidence type="ECO:0000313" key="1">
    <source>
        <dbReference type="EMBL" id="KAI3925944.1"/>
    </source>
</evidence>
<name>A0AAD4XK70_9MAGN</name>
<keyword evidence="2" id="KW-1185">Reference proteome</keyword>
<protein>
    <submittedName>
        <fullName evidence="1">Uncharacterized protein</fullName>
    </submittedName>
</protein>
<accession>A0AAD4XK70</accession>
<proteinExistence type="predicted"/>
<gene>
    <name evidence="1" type="ORF">MKW98_028080</name>
</gene>
<sequence length="140" mass="15781">MYQSDSLSFFVLLLYINGFSVTYSYHSHLNTQTNSNSVVSTSHGHARVSYSFNRFPHPKKLAYKIFIFRMVDKVNLGLKSAQAHAKIGVLRRHTRSHVCSTVTSAATNACVFHQAHMVIKKNSLATTTGKHRKENLNVLD</sequence>
<reference evidence="1" key="1">
    <citation type="submission" date="2022-04" db="EMBL/GenBank/DDBJ databases">
        <title>A functionally conserved STORR gene fusion in Papaver species that diverged 16.8 million years ago.</title>
        <authorList>
            <person name="Catania T."/>
        </authorList>
    </citation>
    <scope>NUCLEOTIDE SEQUENCE</scope>
    <source>
        <strain evidence="1">S-188037</strain>
    </source>
</reference>
<organism evidence="1 2">
    <name type="scientific">Papaver atlanticum</name>
    <dbReference type="NCBI Taxonomy" id="357466"/>
    <lineage>
        <taxon>Eukaryota</taxon>
        <taxon>Viridiplantae</taxon>
        <taxon>Streptophyta</taxon>
        <taxon>Embryophyta</taxon>
        <taxon>Tracheophyta</taxon>
        <taxon>Spermatophyta</taxon>
        <taxon>Magnoliopsida</taxon>
        <taxon>Ranunculales</taxon>
        <taxon>Papaveraceae</taxon>
        <taxon>Papaveroideae</taxon>
        <taxon>Papaver</taxon>
    </lineage>
</organism>
<comment type="caution">
    <text evidence="1">The sequence shown here is derived from an EMBL/GenBank/DDBJ whole genome shotgun (WGS) entry which is preliminary data.</text>
</comment>
<dbReference type="Proteomes" id="UP001202328">
    <property type="component" value="Unassembled WGS sequence"/>
</dbReference>
<dbReference type="EMBL" id="JAJJMB010008071">
    <property type="protein sequence ID" value="KAI3925944.1"/>
    <property type="molecule type" value="Genomic_DNA"/>
</dbReference>
<evidence type="ECO:0000313" key="2">
    <source>
        <dbReference type="Proteomes" id="UP001202328"/>
    </source>
</evidence>
<dbReference type="AlphaFoldDB" id="A0AAD4XK70"/>